<feature type="transmembrane region" description="Helical" evidence="2">
    <location>
        <begin position="267"/>
        <end position="285"/>
    </location>
</feature>
<dbReference type="EMBL" id="BRXX01000585">
    <property type="protein sequence ID" value="GMH48673.1"/>
    <property type="molecule type" value="Genomic_DNA"/>
</dbReference>
<keyword evidence="3" id="KW-0732">Signal</keyword>
<sequence>MGMGLRTLSVLFLALCAFSFRFKSAKAFLFKINTLQQSSISPRSRCPICSSPLRVHRVESGWEPGDGSDSSKVYAEYDQYVKMYDETTREKVVATRPADICRTIASGRKLLVGIVIKYFMVPLMLTFLCKRLTARYSTFVGVNRFYLDRINRALHGLFVTLPCAIALQHRTSPAAAAPTAPPPPPTLLLNPTTPSSAVVEEELNLRRVPPALLFMTSLPQTLYHVVTLAPSPLMTTLSYLTSLTVYFQYMPVYYRFTTSCRNFIKRLASIIFYFLLPLTLAYGGLLGSRSGCVGGVAAKIIGGMGVINLLGFLRLVKVEIAHDVPLIDVEEVGERVLEERTRVRVRLRWRNPRPFKEQVEYLLFDSLTTPLTTRDPSLVFRRRKKVLDPKQSSNKLLRKEYEHGVETRKTRRGPSPDSPMTDRASWVVEAARFRAGKHEDDMESGDIKDPLGLAVQQTLNVGASFSFDYNNIDDLESADQVVHVLRARCALSAVKRARWLFDPERAKAVIELVEGSEADRNAAKAKLVKEAEAELEVLARMVESMSVLGLDAPKGCAIDFMEVRQQDLTAYQPAPSSMDDVISDIVKDEFGIGEGEGDGDGEDWEDGEDGEDDVVLSSSQKNVAILKALRERKEKAEGGVVTDVQEQDDAEFVKSWVDQKLGLNEDGTRRDNDDGDGDGDVGIYVA</sequence>
<evidence type="ECO:0000256" key="1">
    <source>
        <dbReference type="SAM" id="MobiDB-lite"/>
    </source>
</evidence>
<evidence type="ECO:0000256" key="3">
    <source>
        <dbReference type="SAM" id="SignalP"/>
    </source>
</evidence>
<keyword evidence="2" id="KW-0812">Transmembrane</keyword>
<feature type="transmembrane region" description="Helical" evidence="2">
    <location>
        <begin position="110"/>
        <end position="129"/>
    </location>
</feature>
<feature type="chain" id="PRO_5040970710" evidence="3">
    <location>
        <begin position="28"/>
        <end position="686"/>
    </location>
</feature>
<organism evidence="4 5">
    <name type="scientific">Triparma verrucosa</name>
    <dbReference type="NCBI Taxonomy" id="1606542"/>
    <lineage>
        <taxon>Eukaryota</taxon>
        <taxon>Sar</taxon>
        <taxon>Stramenopiles</taxon>
        <taxon>Ochrophyta</taxon>
        <taxon>Bolidophyceae</taxon>
        <taxon>Parmales</taxon>
        <taxon>Triparmaceae</taxon>
        <taxon>Triparma</taxon>
    </lineage>
</organism>
<feature type="compositionally biased region" description="Basic and acidic residues" evidence="1">
    <location>
        <begin position="399"/>
        <end position="408"/>
    </location>
</feature>
<evidence type="ECO:0000313" key="5">
    <source>
        <dbReference type="Proteomes" id="UP001165160"/>
    </source>
</evidence>
<feature type="transmembrane region" description="Helical" evidence="2">
    <location>
        <begin position="222"/>
        <end position="247"/>
    </location>
</feature>
<feature type="compositionally biased region" description="Acidic residues" evidence="1">
    <location>
        <begin position="595"/>
        <end position="613"/>
    </location>
</feature>
<dbReference type="Proteomes" id="UP001165160">
    <property type="component" value="Unassembled WGS sequence"/>
</dbReference>
<evidence type="ECO:0000313" key="4">
    <source>
        <dbReference type="EMBL" id="GMH48673.1"/>
    </source>
</evidence>
<feature type="signal peptide" evidence="3">
    <location>
        <begin position="1"/>
        <end position="27"/>
    </location>
</feature>
<feature type="region of interest" description="Disordered" evidence="1">
    <location>
        <begin position="591"/>
        <end position="613"/>
    </location>
</feature>
<name>A0A9W7DS25_9STRA</name>
<keyword evidence="2" id="KW-0472">Membrane</keyword>
<keyword evidence="5" id="KW-1185">Reference proteome</keyword>
<proteinExistence type="predicted"/>
<protein>
    <submittedName>
        <fullName evidence="4">Uncharacterized protein</fullName>
    </submittedName>
</protein>
<accession>A0A9W7DS25</accession>
<gene>
    <name evidence="4" type="ORF">TrVE_jg14492</name>
</gene>
<reference evidence="5" key="1">
    <citation type="journal article" date="2023" name="Commun. Biol.">
        <title>Genome analysis of Parmales, the sister group of diatoms, reveals the evolutionary specialization of diatoms from phago-mixotrophs to photoautotrophs.</title>
        <authorList>
            <person name="Ban H."/>
            <person name="Sato S."/>
            <person name="Yoshikawa S."/>
            <person name="Yamada K."/>
            <person name="Nakamura Y."/>
            <person name="Ichinomiya M."/>
            <person name="Sato N."/>
            <person name="Blanc-Mathieu R."/>
            <person name="Endo H."/>
            <person name="Kuwata A."/>
            <person name="Ogata H."/>
        </authorList>
    </citation>
    <scope>NUCLEOTIDE SEQUENCE [LARGE SCALE GENOMIC DNA]</scope>
    <source>
        <strain evidence="5">NIES 3699</strain>
    </source>
</reference>
<evidence type="ECO:0000256" key="2">
    <source>
        <dbReference type="SAM" id="Phobius"/>
    </source>
</evidence>
<comment type="caution">
    <text evidence="4">The sequence shown here is derived from an EMBL/GenBank/DDBJ whole genome shotgun (WGS) entry which is preliminary data.</text>
</comment>
<feature type="transmembrane region" description="Helical" evidence="2">
    <location>
        <begin position="297"/>
        <end position="316"/>
    </location>
</feature>
<keyword evidence="2" id="KW-1133">Transmembrane helix</keyword>
<feature type="region of interest" description="Disordered" evidence="1">
    <location>
        <begin position="399"/>
        <end position="422"/>
    </location>
</feature>
<dbReference type="AlphaFoldDB" id="A0A9W7DS25"/>
<feature type="region of interest" description="Disordered" evidence="1">
    <location>
        <begin position="663"/>
        <end position="686"/>
    </location>
</feature>